<dbReference type="EMBL" id="LFYR01001823">
    <property type="protein sequence ID" value="KMZ59001.1"/>
    <property type="molecule type" value="Genomic_DNA"/>
</dbReference>
<feature type="coiled-coil region" evidence="1">
    <location>
        <begin position="76"/>
        <end position="103"/>
    </location>
</feature>
<feature type="coiled-coil region" evidence="1">
    <location>
        <begin position="139"/>
        <end position="176"/>
    </location>
</feature>
<feature type="region of interest" description="Disordered" evidence="2">
    <location>
        <begin position="217"/>
        <end position="268"/>
    </location>
</feature>
<evidence type="ECO:0000313" key="3">
    <source>
        <dbReference type="EMBL" id="KMZ59001.1"/>
    </source>
</evidence>
<comment type="caution">
    <text evidence="3">The sequence shown here is derived from an EMBL/GenBank/DDBJ whole genome shotgun (WGS) entry which is preliminary data.</text>
</comment>
<dbReference type="AlphaFoldDB" id="A0A0K9NQF8"/>
<keyword evidence="4" id="KW-1185">Reference proteome</keyword>
<sequence>MEWLFPKDTPMAVNPLFFKAGFVLSVSVSGYIFSQIHSCQTASSAACRPRHLLFGAGRTRGKIPVSVSGGLKEELAFIEEEELDRMKREIVDLKNSIRSLQKEVTIPKDESVEYRGVLDHISSVGSNQHARISGEAWEVAEMRLKLKELGDEAVELRKENSRLAQANLDLMKKMEEESTKIEDCNNDTNYKSNFSGNSSSKAKFLTMLKKIVSRKDTQGGGRMFSFSTSSSSSPSSTTPGVTLSSNKTNSKSLRKLKRRASFDNSRTLNSQIAQSDSLGSSMRRFSFRI</sequence>
<protein>
    <submittedName>
        <fullName evidence="3">Uncharacterized protein</fullName>
    </submittedName>
</protein>
<proteinExistence type="predicted"/>
<keyword evidence="1" id="KW-0175">Coiled coil</keyword>
<organism evidence="3 4">
    <name type="scientific">Zostera marina</name>
    <name type="common">Eelgrass</name>
    <dbReference type="NCBI Taxonomy" id="29655"/>
    <lineage>
        <taxon>Eukaryota</taxon>
        <taxon>Viridiplantae</taxon>
        <taxon>Streptophyta</taxon>
        <taxon>Embryophyta</taxon>
        <taxon>Tracheophyta</taxon>
        <taxon>Spermatophyta</taxon>
        <taxon>Magnoliopsida</taxon>
        <taxon>Liliopsida</taxon>
        <taxon>Zosteraceae</taxon>
        <taxon>Zostera</taxon>
    </lineage>
</organism>
<evidence type="ECO:0000256" key="2">
    <source>
        <dbReference type="SAM" id="MobiDB-lite"/>
    </source>
</evidence>
<reference evidence="4" key="1">
    <citation type="journal article" date="2016" name="Nature">
        <title>The genome of the seagrass Zostera marina reveals angiosperm adaptation to the sea.</title>
        <authorList>
            <person name="Olsen J.L."/>
            <person name="Rouze P."/>
            <person name="Verhelst B."/>
            <person name="Lin Y.-C."/>
            <person name="Bayer T."/>
            <person name="Collen J."/>
            <person name="Dattolo E."/>
            <person name="De Paoli E."/>
            <person name="Dittami S."/>
            <person name="Maumus F."/>
            <person name="Michel G."/>
            <person name="Kersting A."/>
            <person name="Lauritano C."/>
            <person name="Lohaus R."/>
            <person name="Toepel M."/>
            <person name="Tonon T."/>
            <person name="Vanneste K."/>
            <person name="Amirebrahimi M."/>
            <person name="Brakel J."/>
            <person name="Bostroem C."/>
            <person name="Chovatia M."/>
            <person name="Grimwood J."/>
            <person name="Jenkins J.W."/>
            <person name="Jueterbock A."/>
            <person name="Mraz A."/>
            <person name="Stam W.T."/>
            <person name="Tice H."/>
            <person name="Bornberg-Bauer E."/>
            <person name="Green P.J."/>
            <person name="Pearson G.A."/>
            <person name="Procaccini G."/>
            <person name="Duarte C.M."/>
            <person name="Schmutz J."/>
            <person name="Reusch T.B.H."/>
            <person name="Van de Peer Y."/>
        </authorList>
    </citation>
    <scope>NUCLEOTIDE SEQUENCE [LARGE SCALE GENOMIC DNA]</scope>
    <source>
        <strain evidence="4">cv. Finnish</strain>
    </source>
</reference>
<name>A0A0K9NQF8_ZOSMR</name>
<dbReference type="Proteomes" id="UP000036987">
    <property type="component" value="Unassembled WGS sequence"/>
</dbReference>
<accession>A0A0K9NQF8</accession>
<evidence type="ECO:0000313" key="4">
    <source>
        <dbReference type="Proteomes" id="UP000036987"/>
    </source>
</evidence>
<feature type="compositionally biased region" description="Low complexity" evidence="2">
    <location>
        <begin position="225"/>
        <end position="245"/>
    </location>
</feature>
<gene>
    <name evidence="3" type="ORF">ZOSMA_70G00150</name>
</gene>
<evidence type="ECO:0000256" key="1">
    <source>
        <dbReference type="SAM" id="Coils"/>
    </source>
</evidence>